<keyword evidence="14" id="KW-1185">Reference proteome</keyword>
<evidence type="ECO:0000256" key="8">
    <source>
        <dbReference type="ARBA" id="ARBA00022764"/>
    </source>
</evidence>
<dbReference type="OrthoDB" id="2971563at2"/>
<name>A0A3S4A2B9_9MICO</name>
<evidence type="ECO:0000256" key="6">
    <source>
        <dbReference type="ARBA" id="ARBA00022723"/>
    </source>
</evidence>
<evidence type="ECO:0000259" key="12">
    <source>
        <dbReference type="SMART" id="SM00849"/>
    </source>
</evidence>
<keyword evidence="8" id="KW-0574">Periplasm</keyword>
<protein>
    <recommendedName>
        <fullName evidence="5">beta-lactamase</fullName>
        <ecNumber evidence="5">3.5.2.6</ecNumber>
    </recommendedName>
</protein>
<evidence type="ECO:0000256" key="1">
    <source>
        <dbReference type="ARBA" id="ARBA00001526"/>
    </source>
</evidence>
<dbReference type="RefSeq" id="WP_128497434.1">
    <property type="nucleotide sequence ID" value="NZ_RZNC01000001.1"/>
</dbReference>
<evidence type="ECO:0000256" key="7">
    <source>
        <dbReference type="ARBA" id="ARBA00022729"/>
    </source>
</evidence>
<dbReference type="SUPFAM" id="SSF56281">
    <property type="entry name" value="Metallo-hydrolase/oxidoreductase"/>
    <property type="match status" value="1"/>
</dbReference>
<keyword evidence="9 13" id="KW-0378">Hydrolase</keyword>
<dbReference type="GO" id="GO:0008270">
    <property type="term" value="F:zinc ion binding"/>
    <property type="evidence" value="ECO:0007669"/>
    <property type="project" value="InterPro"/>
</dbReference>
<comment type="catalytic activity">
    <reaction evidence="1">
        <text>a beta-lactam + H2O = a substituted beta-amino acid</text>
        <dbReference type="Rhea" id="RHEA:20401"/>
        <dbReference type="ChEBI" id="CHEBI:15377"/>
        <dbReference type="ChEBI" id="CHEBI:35627"/>
        <dbReference type="ChEBI" id="CHEBI:140347"/>
        <dbReference type="EC" id="3.5.2.6"/>
    </reaction>
</comment>
<evidence type="ECO:0000256" key="3">
    <source>
        <dbReference type="ARBA" id="ARBA00004418"/>
    </source>
</evidence>
<reference evidence="13 14" key="1">
    <citation type="submission" date="2018-12" db="EMBL/GenBank/DDBJ databases">
        <authorList>
            <person name="Li F."/>
        </authorList>
    </citation>
    <scope>NUCLEOTIDE SEQUENCE [LARGE SCALE GENOMIC DNA]</scope>
    <source>
        <strain evidence="13 14">8H24J-4-2</strain>
    </source>
</reference>
<proteinExistence type="inferred from homology"/>
<dbReference type="CDD" id="cd07721">
    <property type="entry name" value="yflN-like_MBL-fold"/>
    <property type="match status" value="1"/>
</dbReference>
<gene>
    <name evidence="13" type="ORF">ELQ92_02760</name>
</gene>
<keyword evidence="10" id="KW-0862">Zinc</keyword>
<organism evidence="13 14">
    <name type="scientific">Labedella populi</name>
    <dbReference type="NCBI Taxonomy" id="2498850"/>
    <lineage>
        <taxon>Bacteria</taxon>
        <taxon>Bacillati</taxon>
        <taxon>Actinomycetota</taxon>
        <taxon>Actinomycetes</taxon>
        <taxon>Micrococcales</taxon>
        <taxon>Microbacteriaceae</taxon>
        <taxon>Labedella</taxon>
    </lineage>
</organism>
<evidence type="ECO:0000256" key="2">
    <source>
        <dbReference type="ARBA" id="ARBA00001947"/>
    </source>
</evidence>
<dbReference type="InterPro" id="IPR001018">
    <property type="entry name" value="Beta-lactamase_class-B_CS"/>
</dbReference>
<dbReference type="Gene3D" id="3.60.15.10">
    <property type="entry name" value="Ribonuclease Z/Hydroxyacylglutathione hydrolase-like"/>
    <property type="match status" value="1"/>
</dbReference>
<keyword evidence="11" id="KW-0046">Antibiotic resistance</keyword>
<evidence type="ECO:0000313" key="14">
    <source>
        <dbReference type="Proteomes" id="UP000288603"/>
    </source>
</evidence>
<comment type="subcellular location">
    <subcellularLocation>
        <location evidence="3">Periplasm</location>
    </subcellularLocation>
</comment>
<dbReference type="GO" id="GO:0046677">
    <property type="term" value="P:response to antibiotic"/>
    <property type="evidence" value="ECO:0007669"/>
    <property type="project" value="UniProtKB-KW"/>
</dbReference>
<dbReference type="Proteomes" id="UP000288603">
    <property type="component" value="Unassembled WGS sequence"/>
</dbReference>
<dbReference type="PROSITE" id="PS00743">
    <property type="entry name" value="BETA_LACTAMASE_B_1"/>
    <property type="match status" value="1"/>
</dbReference>
<evidence type="ECO:0000256" key="11">
    <source>
        <dbReference type="ARBA" id="ARBA00023251"/>
    </source>
</evidence>
<dbReference type="Pfam" id="PF00753">
    <property type="entry name" value="Lactamase_B"/>
    <property type="match status" value="1"/>
</dbReference>
<dbReference type="InterPro" id="IPR036866">
    <property type="entry name" value="RibonucZ/Hydroxyglut_hydro"/>
</dbReference>
<dbReference type="PANTHER" id="PTHR42951">
    <property type="entry name" value="METALLO-BETA-LACTAMASE DOMAIN-CONTAINING"/>
    <property type="match status" value="1"/>
</dbReference>
<evidence type="ECO:0000256" key="9">
    <source>
        <dbReference type="ARBA" id="ARBA00022801"/>
    </source>
</evidence>
<dbReference type="PANTHER" id="PTHR42951:SF14">
    <property type="entry name" value="METALLO-BETA-LACTAMASE SUPERFAMILY PROTEIN"/>
    <property type="match status" value="1"/>
</dbReference>
<sequence>MRIERVGSLHFVQTNHVNWVIDDHPDGVVLIDSGYVGQRAELIASLHALGRAPEDVRAVLITHAHADHIGGAAWLAKEHGTPVYAPPGEVAHIHREHIQQVTPLSIVRKAARPGVIAWAASIAPLLGGDPALAVPSATAAPSDDGLVQVPGTPRLIALPGHTSGHAAYLYEESGVVVTGDALVTGHRTSRRSGPQLLPSMFHHDLPRASESLGRLPELDATTMMPGHGPSWTGSLRHAVEIARRP</sequence>
<keyword evidence="7" id="KW-0732">Signal</keyword>
<dbReference type="InterPro" id="IPR050855">
    <property type="entry name" value="NDM-1-like"/>
</dbReference>
<dbReference type="GO" id="GO:0017001">
    <property type="term" value="P:antibiotic catabolic process"/>
    <property type="evidence" value="ECO:0007669"/>
    <property type="project" value="InterPro"/>
</dbReference>
<dbReference type="EC" id="3.5.2.6" evidence="5"/>
<dbReference type="InterPro" id="IPR001279">
    <property type="entry name" value="Metallo-B-lactamas"/>
</dbReference>
<comment type="similarity">
    <text evidence="4">Belongs to the metallo-beta-lactamase superfamily. Class-B beta-lactamase family.</text>
</comment>
<keyword evidence="6" id="KW-0479">Metal-binding</keyword>
<evidence type="ECO:0000256" key="4">
    <source>
        <dbReference type="ARBA" id="ARBA00005250"/>
    </source>
</evidence>
<dbReference type="GO" id="GO:0042597">
    <property type="term" value="C:periplasmic space"/>
    <property type="evidence" value="ECO:0007669"/>
    <property type="project" value="UniProtKB-SubCell"/>
</dbReference>
<evidence type="ECO:0000256" key="10">
    <source>
        <dbReference type="ARBA" id="ARBA00022833"/>
    </source>
</evidence>
<dbReference type="AlphaFoldDB" id="A0A3S4A2B9"/>
<dbReference type="SMART" id="SM00849">
    <property type="entry name" value="Lactamase_B"/>
    <property type="match status" value="1"/>
</dbReference>
<evidence type="ECO:0000313" key="13">
    <source>
        <dbReference type="EMBL" id="RWZ68174.1"/>
    </source>
</evidence>
<comment type="caution">
    <text evidence="13">The sequence shown here is derived from an EMBL/GenBank/DDBJ whole genome shotgun (WGS) entry which is preliminary data.</text>
</comment>
<comment type="cofactor">
    <cofactor evidence="2">
        <name>Zn(2+)</name>
        <dbReference type="ChEBI" id="CHEBI:29105"/>
    </cofactor>
</comment>
<dbReference type="GO" id="GO:0008800">
    <property type="term" value="F:beta-lactamase activity"/>
    <property type="evidence" value="ECO:0007669"/>
    <property type="project" value="UniProtKB-EC"/>
</dbReference>
<accession>A0A3S4A2B9</accession>
<dbReference type="EMBL" id="RZNC01000001">
    <property type="protein sequence ID" value="RWZ68174.1"/>
    <property type="molecule type" value="Genomic_DNA"/>
</dbReference>
<feature type="domain" description="Metallo-beta-lactamase" evidence="12">
    <location>
        <begin position="15"/>
        <end position="227"/>
    </location>
</feature>
<evidence type="ECO:0000256" key="5">
    <source>
        <dbReference type="ARBA" id="ARBA00012865"/>
    </source>
</evidence>